<organism evidence="1 2">
    <name type="scientific">Bacillus swezeyi</name>
    <dbReference type="NCBI Taxonomy" id="1925020"/>
    <lineage>
        <taxon>Bacteria</taxon>
        <taxon>Bacillati</taxon>
        <taxon>Bacillota</taxon>
        <taxon>Bacilli</taxon>
        <taxon>Bacillales</taxon>
        <taxon>Bacillaceae</taxon>
        <taxon>Bacillus</taxon>
    </lineage>
</organism>
<sequence>MPPRPIILLSLALNEQNWGYLMQAEKIKEHPSCIETFYADLSSRKNHEVELESKMDDRYGGKYRKIA</sequence>
<dbReference type="Proteomes" id="UP000324326">
    <property type="component" value="Unassembled WGS sequence"/>
</dbReference>
<accession>A0A5M8RIQ6</accession>
<dbReference type="AlphaFoldDB" id="A0A5M8RIQ6"/>
<protein>
    <submittedName>
        <fullName evidence="1">Uncharacterized protein</fullName>
    </submittedName>
</protein>
<dbReference type="EMBL" id="QSND01000004">
    <property type="protein sequence ID" value="KAA6448475.1"/>
    <property type="molecule type" value="Genomic_DNA"/>
</dbReference>
<gene>
    <name evidence="1" type="ORF">DX927_17930</name>
</gene>
<reference evidence="1 2" key="1">
    <citation type="submission" date="2018-08" db="EMBL/GenBank/DDBJ databases">
        <title>Bacillus phenotypic plasticity.</title>
        <authorList>
            <person name="Hurtado E."/>
        </authorList>
    </citation>
    <scope>NUCLEOTIDE SEQUENCE [LARGE SCALE GENOMIC DNA]</scope>
    <source>
        <strain evidence="1 2">427</strain>
    </source>
</reference>
<evidence type="ECO:0000313" key="2">
    <source>
        <dbReference type="Proteomes" id="UP000324326"/>
    </source>
</evidence>
<evidence type="ECO:0000313" key="1">
    <source>
        <dbReference type="EMBL" id="KAA6448475.1"/>
    </source>
</evidence>
<name>A0A5M8RIQ6_9BACI</name>
<proteinExistence type="predicted"/>
<comment type="caution">
    <text evidence="1">The sequence shown here is derived from an EMBL/GenBank/DDBJ whole genome shotgun (WGS) entry which is preliminary data.</text>
</comment>